<sequence length="245" mass="25933">MPLLQITAIEKRFGGLRAVDGAGMDVQEGELLGLIGPNGSGKTTLLNVLSGHLRADAGQVLLDGRPVAGLGPARLARLGIQRMFQMTRVFNRVSALDNLLVCGLAMGLDEGRAVARAGQLLDELRLAPSAHLDAGQLSGGQRKLLEFGACFMVPPRIALLDEPFAAVHPVMKEIMSAFIQRRNAEGQTFILVSHDMPVVVDLCPRAVCMNAGKVLADGPTQDVLRAPAVIEAYLGEDATAEAGHD</sequence>
<dbReference type="Pfam" id="PF00005">
    <property type="entry name" value="ABC_tran"/>
    <property type="match status" value="1"/>
</dbReference>
<dbReference type="GO" id="GO:0005524">
    <property type="term" value="F:ATP binding"/>
    <property type="evidence" value="ECO:0007669"/>
    <property type="project" value="UniProtKB-KW"/>
</dbReference>
<dbReference type="PANTHER" id="PTHR45772:SF9">
    <property type="entry name" value="CONSERVED COMPONENT OF ABC TRANSPORTER FOR NATURAL AMINO ACIDS"/>
    <property type="match status" value="1"/>
</dbReference>
<accession>A0ABT7W8N0</accession>
<reference evidence="6" key="1">
    <citation type="submission" date="2023-06" db="EMBL/GenBank/DDBJ databases">
        <title>full genome analysis of Phenantherene degrader P3.</title>
        <authorList>
            <person name="Akbar A."/>
            <person name="Rahmeh R."/>
            <person name="Kishk M."/>
        </authorList>
    </citation>
    <scope>NUCLEOTIDE SEQUENCE</scope>
    <source>
        <strain evidence="6">P3</strain>
    </source>
</reference>
<gene>
    <name evidence="6" type="ORF">QUC21_21150</name>
</gene>
<dbReference type="Pfam" id="PF12399">
    <property type="entry name" value="BCA_ABC_TP_C"/>
    <property type="match status" value="1"/>
</dbReference>
<dbReference type="PROSITE" id="PS50893">
    <property type="entry name" value="ABC_TRANSPORTER_2"/>
    <property type="match status" value="1"/>
</dbReference>
<evidence type="ECO:0000256" key="3">
    <source>
        <dbReference type="ARBA" id="ARBA00022741"/>
    </source>
</evidence>
<proteinExistence type="predicted"/>
<comment type="caution">
    <text evidence="6">The sequence shown here is derived from an EMBL/GenBank/DDBJ whole genome shotgun (WGS) entry which is preliminary data.</text>
</comment>
<protein>
    <submittedName>
        <fullName evidence="6">ATP-binding cassette domain-containing protein</fullName>
    </submittedName>
</protein>
<dbReference type="InterPro" id="IPR032823">
    <property type="entry name" value="BCA_ABC_TP_C"/>
</dbReference>
<keyword evidence="7" id="KW-1185">Reference proteome</keyword>
<keyword evidence="2" id="KW-0472">Membrane</keyword>
<dbReference type="InterPro" id="IPR003439">
    <property type="entry name" value="ABC_transporter-like_ATP-bd"/>
</dbReference>
<dbReference type="InterPro" id="IPR051120">
    <property type="entry name" value="ABC_AA/LPS_Transport"/>
</dbReference>
<evidence type="ECO:0000313" key="7">
    <source>
        <dbReference type="Proteomes" id="UP001175604"/>
    </source>
</evidence>
<dbReference type="EMBL" id="JAUDJE010000023">
    <property type="protein sequence ID" value="MDM9561556.1"/>
    <property type="molecule type" value="Genomic_DNA"/>
</dbReference>
<keyword evidence="1" id="KW-0813">Transport</keyword>
<name>A0ABT7W8N0_9BORD</name>
<feature type="domain" description="ABC transporter" evidence="5">
    <location>
        <begin position="4"/>
        <end position="236"/>
    </location>
</feature>
<dbReference type="Gene3D" id="3.40.50.300">
    <property type="entry name" value="P-loop containing nucleotide triphosphate hydrolases"/>
    <property type="match status" value="1"/>
</dbReference>
<dbReference type="RefSeq" id="WP_289786619.1">
    <property type="nucleotide sequence ID" value="NZ_JAUDJE010000023.1"/>
</dbReference>
<dbReference type="InterPro" id="IPR017871">
    <property type="entry name" value="ABC_transporter-like_CS"/>
</dbReference>
<dbReference type="SMART" id="SM00382">
    <property type="entry name" value="AAA"/>
    <property type="match status" value="1"/>
</dbReference>
<keyword evidence="2" id="KW-1003">Cell membrane</keyword>
<dbReference type="InterPro" id="IPR027417">
    <property type="entry name" value="P-loop_NTPase"/>
</dbReference>
<dbReference type="PANTHER" id="PTHR45772">
    <property type="entry name" value="CONSERVED COMPONENT OF ABC TRANSPORTER FOR NATURAL AMINO ACIDS-RELATED"/>
    <property type="match status" value="1"/>
</dbReference>
<keyword evidence="3" id="KW-0547">Nucleotide-binding</keyword>
<dbReference type="PROSITE" id="PS00211">
    <property type="entry name" value="ABC_TRANSPORTER_1"/>
    <property type="match status" value="1"/>
</dbReference>
<keyword evidence="4 6" id="KW-0067">ATP-binding</keyword>
<evidence type="ECO:0000256" key="2">
    <source>
        <dbReference type="ARBA" id="ARBA00022475"/>
    </source>
</evidence>
<evidence type="ECO:0000313" key="6">
    <source>
        <dbReference type="EMBL" id="MDM9561556.1"/>
    </source>
</evidence>
<evidence type="ECO:0000259" key="5">
    <source>
        <dbReference type="PROSITE" id="PS50893"/>
    </source>
</evidence>
<organism evidence="6 7">
    <name type="scientific">Bordetella petrii</name>
    <dbReference type="NCBI Taxonomy" id="94624"/>
    <lineage>
        <taxon>Bacteria</taxon>
        <taxon>Pseudomonadati</taxon>
        <taxon>Pseudomonadota</taxon>
        <taxon>Betaproteobacteria</taxon>
        <taxon>Burkholderiales</taxon>
        <taxon>Alcaligenaceae</taxon>
        <taxon>Bordetella</taxon>
    </lineage>
</organism>
<evidence type="ECO:0000256" key="4">
    <source>
        <dbReference type="ARBA" id="ARBA00022840"/>
    </source>
</evidence>
<dbReference type="Proteomes" id="UP001175604">
    <property type="component" value="Unassembled WGS sequence"/>
</dbReference>
<dbReference type="InterPro" id="IPR003593">
    <property type="entry name" value="AAA+_ATPase"/>
</dbReference>
<dbReference type="SUPFAM" id="SSF52540">
    <property type="entry name" value="P-loop containing nucleoside triphosphate hydrolases"/>
    <property type="match status" value="1"/>
</dbReference>
<evidence type="ECO:0000256" key="1">
    <source>
        <dbReference type="ARBA" id="ARBA00022448"/>
    </source>
</evidence>